<evidence type="ECO:0000313" key="2">
    <source>
        <dbReference type="EMBL" id="MBZ4039996.1"/>
    </source>
</evidence>
<dbReference type="InterPro" id="IPR036868">
    <property type="entry name" value="TusA-like_sf"/>
</dbReference>
<dbReference type="Pfam" id="PF10006">
    <property type="entry name" value="DUF2249"/>
    <property type="match status" value="1"/>
</dbReference>
<dbReference type="EMBL" id="JAINZW010000004">
    <property type="protein sequence ID" value="MBZ4039996.1"/>
    <property type="molecule type" value="Genomic_DNA"/>
</dbReference>
<dbReference type="SUPFAM" id="SSF64307">
    <property type="entry name" value="SirA-like"/>
    <property type="match status" value="1"/>
</dbReference>
<comment type="caution">
    <text evidence="2">The sequence shown here is derived from an EMBL/GenBank/DDBJ whole genome shotgun (WGS) entry which is preliminary data.</text>
</comment>
<name>A0ABS7T7X3_9GAMM</name>
<organism evidence="2 3">
    <name type="scientific">Novilysobacter selenitireducens</name>
    <dbReference type="NCBI Taxonomy" id="2872639"/>
    <lineage>
        <taxon>Bacteria</taxon>
        <taxon>Pseudomonadati</taxon>
        <taxon>Pseudomonadota</taxon>
        <taxon>Gammaproteobacteria</taxon>
        <taxon>Lysobacterales</taxon>
        <taxon>Lysobacteraceae</taxon>
        <taxon>Novilysobacter</taxon>
    </lineage>
</organism>
<accession>A0ABS7T7X3</accession>
<dbReference type="Proteomes" id="UP001430954">
    <property type="component" value="Unassembled WGS sequence"/>
</dbReference>
<dbReference type="InterPro" id="IPR018720">
    <property type="entry name" value="DUF2249"/>
</dbReference>
<dbReference type="Gene3D" id="3.30.110.40">
    <property type="entry name" value="TusA-like domain"/>
    <property type="match status" value="1"/>
</dbReference>
<gene>
    <name evidence="2" type="ORF">K6753_10695</name>
</gene>
<evidence type="ECO:0000313" key="3">
    <source>
        <dbReference type="Proteomes" id="UP001430954"/>
    </source>
</evidence>
<evidence type="ECO:0000259" key="1">
    <source>
        <dbReference type="Pfam" id="PF10006"/>
    </source>
</evidence>
<proteinExistence type="predicted"/>
<sequence length="87" mass="9277">MGAFPVTALPSTRSLDLRELSAPEPLIRALDAARRLQPGEALEVYTPLVPGPLLELLGEEGVHASVTRLDEGGACVRVHRPPLTPCD</sequence>
<protein>
    <submittedName>
        <fullName evidence="2">DUF2249 domain-containing protein</fullName>
    </submittedName>
</protein>
<reference evidence="2 3" key="1">
    <citation type="submission" date="2021-09" db="EMBL/GenBank/DDBJ databases">
        <title>Lysobacter sp. 13A isolated from the river sediment.</title>
        <authorList>
            <person name="Liu H."/>
            <person name="Li S."/>
            <person name="Mao S."/>
        </authorList>
    </citation>
    <scope>NUCLEOTIDE SEQUENCE [LARGE SCALE GENOMIC DNA]</scope>
    <source>
        <strain evidence="2 3">13A</strain>
    </source>
</reference>
<feature type="domain" description="DUF2249" evidence="1">
    <location>
        <begin position="15"/>
        <end position="77"/>
    </location>
</feature>
<keyword evidence="3" id="KW-1185">Reference proteome</keyword>